<evidence type="ECO:0000313" key="3">
    <source>
        <dbReference type="RefSeq" id="XP_060672195.1"/>
    </source>
</evidence>
<dbReference type="InterPro" id="IPR041266">
    <property type="entry name" value="EDS1_EP"/>
</dbReference>
<evidence type="ECO:0000313" key="2">
    <source>
        <dbReference type="Proteomes" id="UP001652623"/>
    </source>
</evidence>
<reference evidence="3" key="1">
    <citation type="submission" date="2025-08" db="UniProtKB">
        <authorList>
            <consortium name="RefSeq"/>
        </authorList>
    </citation>
    <scope>IDENTIFICATION</scope>
    <source>
        <tissue evidence="3">Seedling</tissue>
    </source>
</reference>
<feature type="domain" description="EDS1 EP" evidence="1">
    <location>
        <begin position="190"/>
        <end position="389"/>
    </location>
</feature>
<proteinExistence type="predicted"/>
<dbReference type="PANTHER" id="PTHR46898:SF3">
    <property type="entry name" value="FUNGAL LIPASE-LIKE DOMAIN-CONTAINING PROTEIN"/>
    <property type="match status" value="1"/>
</dbReference>
<dbReference type="GeneID" id="107415403"/>
<evidence type="ECO:0000259" key="1">
    <source>
        <dbReference type="Pfam" id="PF18117"/>
    </source>
</evidence>
<sequence>MNLFNNGSEMANLVVSSGLLQQSWTVNSNLYGNSDPNERLTFKVYPQQNYNILGFVSSPRTLEGDEAELVSSSTFPLFEFLCSKNNPSFSINKAAISLFDSYHFLLSELKTQQNQKNEEKDINLSRKTSTDLQSAAFDHSATLPSPGSGSPKWVQNLIKRTKNWELKLQIAKQFDPSKKLNDIKVNMVYLEWYKKWAKDQKTGYYDMYKNNMYESDVMVQKYKEELTNYWINMVNEVKIKPQKEGADFQSHWLYAGTTYRRMIEPLDIAEHYYEKKRLNYETEGRSDHYILLEEWLKEAKEIERYATNLKKENVASILTIDSCFWAKVEEAIISCNLLKTEKYVVEEKVKKLKDFENYVLGLLTNYEVSPQIFLPESSSMKWWKDWKAYRKTLGIT</sequence>
<protein>
    <submittedName>
        <fullName evidence="3">Senescence-associated carboxylesterase 101-like isoform X2</fullName>
    </submittedName>
</protein>
<name>A0ABM4A643_ZIZJJ</name>
<dbReference type="Pfam" id="PF18117">
    <property type="entry name" value="EDS1_EP"/>
    <property type="match status" value="1"/>
</dbReference>
<organism evidence="2 3">
    <name type="scientific">Ziziphus jujuba</name>
    <name type="common">Chinese jujube</name>
    <name type="synonym">Ziziphus sativa</name>
    <dbReference type="NCBI Taxonomy" id="326968"/>
    <lineage>
        <taxon>Eukaryota</taxon>
        <taxon>Viridiplantae</taxon>
        <taxon>Streptophyta</taxon>
        <taxon>Embryophyta</taxon>
        <taxon>Tracheophyta</taxon>
        <taxon>Spermatophyta</taxon>
        <taxon>Magnoliopsida</taxon>
        <taxon>eudicotyledons</taxon>
        <taxon>Gunneridae</taxon>
        <taxon>Pentapetalae</taxon>
        <taxon>rosids</taxon>
        <taxon>fabids</taxon>
        <taxon>Rosales</taxon>
        <taxon>Rhamnaceae</taxon>
        <taxon>Paliureae</taxon>
        <taxon>Ziziphus</taxon>
    </lineage>
</organism>
<dbReference type="InterPro" id="IPR044603">
    <property type="entry name" value="SAG101-like"/>
</dbReference>
<accession>A0ABM4A643</accession>
<dbReference type="PANTHER" id="PTHR46898">
    <property type="entry name" value="SENESCENCE-ASSOCIATED CARBOXYLESTERASE 101"/>
    <property type="match status" value="1"/>
</dbReference>
<dbReference type="Proteomes" id="UP001652623">
    <property type="component" value="Chromosome 4"/>
</dbReference>
<gene>
    <name evidence="3" type="primary">LOC107415403</name>
</gene>
<keyword evidence="2" id="KW-1185">Reference proteome</keyword>
<dbReference type="RefSeq" id="XP_060672195.1">
    <property type="nucleotide sequence ID" value="XM_060816212.1"/>
</dbReference>